<dbReference type="EMBL" id="MUJZ01052895">
    <property type="protein sequence ID" value="OTF73160.1"/>
    <property type="molecule type" value="Genomic_DNA"/>
</dbReference>
<dbReference type="GO" id="GO:0032934">
    <property type="term" value="F:sterol binding"/>
    <property type="evidence" value="ECO:0007669"/>
    <property type="project" value="TreeGrafter"/>
</dbReference>
<dbReference type="SMART" id="SM00233">
    <property type="entry name" value="PH"/>
    <property type="match status" value="1"/>
</dbReference>
<sequence>MNKDRTDESIQELSRDTKLTSQELDHLCSVMIRAKEFDEKESKIFEGQLCKYTNVVKGWQYRWFVIDSTRGMLEYYTDRFKRRGCFTLANCQVIPSDEDSQTFSVHSACGEVFKLKADNARYRQIWVDNLRLAVQLQENKVQQNSTIINSAKNNNNNNNNNQIVANSPLTSDLLSSFDGVQNQLSVAKNHYDTIEKLIENISNTDEDLLILKATSLAAINSLEQCFSVLESLNYNSHYKKMIKKIL</sequence>
<gene>
    <name evidence="5" type="ORF">BLA29_001521</name>
</gene>
<dbReference type="InterPro" id="IPR001849">
    <property type="entry name" value="PH_domain"/>
</dbReference>
<keyword evidence="1" id="KW-0813">Transport</keyword>
<name>A0A1Y3AXC2_EURMA</name>
<protein>
    <submittedName>
        <fullName evidence="5">PH domain containing protein</fullName>
    </submittedName>
</protein>
<keyword evidence="2" id="KW-0445">Lipid transport</keyword>
<dbReference type="Pfam" id="PF00169">
    <property type="entry name" value="PH"/>
    <property type="match status" value="1"/>
</dbReference>
<dbReference type="InterPro" id="IPR011993">
    <property type="entry name" value="PH-like_dom_sf"/>
</dbReference>
<dbReference type="GO" id="GO:0016020">
    <property type="term" value="C:membrane"/>
    <property type="evidence" value="ECO:0007669"/>
    <property type="project" value="TreeGrafter"/>
</dbReference>
<dbReference type="AlphaFoldDB" id="A0A1Y3AXC2"/>
<dbReference type="GO" id="GO:0006869">
    <property type="term" value="P:lipid transport"/>
    <property type="evidence" value="ECO:0007669"/>
    <property type="project" value="UniProtKB-KW"/>
</dbReference>
<dbReference type="InterPro" id="IPR000648">
    <property type="entry name" value="Oxysterol-bd"/>
</dbReference>
<comment type="caution">
    <text evidence="5">The sequence shown here is derived from an EMBL/GenBank/DDBJ whole genome shotgun (WGS) entry which is preliminary data.</text>
</comment>
<dbReference type="GO" id="GO:0005829">
    <property type="term" value="C:cytosol"/>
    <property type="evidence" value="ECO:0007669"/>
    <property type="project" value="TreeGrafter"/>
</dbReference>
<dbReference type="OrthoDB" id="14833at2759"/>
<proteinExistence type="predicted"/>
<dbReference type="Proteomes" id="UP000194236">
    <property type="component" value="Unassembled WGS sequence"/>
</dbReference>
<evidence type="ECO:0000313" key="5">
    <source>
        <dbReference type="EMBL" id="OTF73160.1"/>
    </source>
</evidence>
<evidence type="ECO:0000259" key="4">
    <source>
        <dbReference type="PROSITE" id="PS50003"/>
    </source>
</evidence>
<reference evidence="5 6" key="1">
    <citation type="submission" date="2017-03" db="EMBL/GenBank/DDBJ databases">
        <title>Genome Survey of Euroglyphus maynei.</title>
        <authorList>
            <person name="Arlian L.G."/>
            <person name="Morgan M.S."/>
            <person name="Rider S.D."/>
        </authorList>
    </citation>
    <scope>NUCLEOTIDE SEQUENCE [LARGE SCALE GENOMIC DNA]</scope>
    <source>
        <strain evidence="5">Arlian Lab</strain>
        <tissue evidence="5">Whole body</tissue>
    </source>
</reference>
<keyword evidence="3" id="KW-0446">Lipid-binding</keyword>
<accession>A0A1Y3AXC2</accession>
<evidence type="ECO:0000256" key="2">
    <source>
        <dbReference type="ARBA" id="ARBA00023055"/>
    </source>
</evidence>
<dbReference type="PROSITE" id="PS50003">
    <property type="entry name" value="PH_DOMAIN"/>
    <property type="match status" value="1"/>
</dbReference>
<dbReference type="PANTHER" id="PTHR10972:SF141">
    <property type="entry name" value="OXYSTEROL-BINDING PROTEIN"/>
    <property type="match status" value="1"/>
</dbReference>
<feature type="domain" description="PH" evidence="4">
    <location>
        <begin position="42"/>
        <end position="135"/>
    </location>
</feature>
<dbReference type="SUPFAM" id="SSF50729">
    <property type="entry name" value="PH domain-like"/>
    <property type="match status" value="1"/>
</dbReference>
<dbReference type="PANTHER" id="PTHR10972">
    <property type="entry name" value="OXYSTEROL-BINDING PROTEIN-RELATED"/>
    <property type="match status" value="1"/>
</dbReference>
<dbReference type="Gene3D" id="2.30.29.30">
    <property type="entry name" value="Pleckstrin-homology domain (PH domain)/Phosphotyrosine-binding domain (PTB)"/>
    <property type="match status" value="1"/>
</dbReference>
<keyword evidence="6" id="KW-1185">Reference proteome</keyword>
<evidence type="ECO:0000256" key="3">
    <source>
        <dbReference type="ARBA" id="ARBA00023121"/>
    </source>
</evidence>
<evidence type="ECO:0000256" key="1">
    <source>
        <dbReference type="ARBA" id="ARBA00022448"/>
    </source>
</evidence>
<evidence type="ECO:0000313" key="6">
    <source>
        <dbReference type="Proteomes" id="UP000194236"/>
    </source>
</evidence>
<organism evidence="5 6">
    <name type="scientific">Euroglyphus maynei</name>
    <name type="common">Mayne's house dust mite</name>
    <dbReference type="NCBI Taxonomy" id="6958"/>
    <lineage>
        <taxon>Eukaryota</taxon>
        <taxon>Metazoa</taxon>
        <taxon>Ecdysozoa</taxon>
        <taxon>Arthropoda</taxon>
        <taxon>Chelicerata</taxon>
        <taxon>Arachnida</taxon>
        <taxon>Acari</taxon>
        <taxon>Acariformes</taxon>
        <taxon>Sarcoptiformes</taxon>
        <taxon>Astigmata</taxon>
        <taxon>Psoroptidia</taxon>
        <taxon>Analgoidea</taxon>
        <taxon>Pyroglyphidae</taxon>
        <taxon>Pyroglyphinae</taxon>
        <taxon>Euroglyphus</taxon>
    </lineage>
</organism>